<dbReference type="HOGENOM" id="CLU_2778372_0_0_1"/>
<dbReference type="Proteomes" id="UP000002320">
    <property type="component" value="Unassembled WGS sequence"/>
</dbReference>
<proteinExistence type="predicted"/>
<evidence type="ECO:0000313" key="2">
    <source>
        <dbReference type="EnsemblMetazoa" id="CPIJ008527-PA"/>
    </source>
</evidence>
<gene>
    <name evidence="2" type="primary">6041001</name>
    <name evidence="1" type="ORF">CpipJ_CPIJ008527</name>
</gene>
<dbReference type="EnsemblMetazoa" id="CPIJ008527-RA">
    <property type="protein sequence ID" value="CPIJ008527-PA"/>
    <property type="gene ID" value="CPIJ008527"/>
</dbReference>
<dbReference type="KEGG" id="cqu:CpipJ_CPIJ008527"/>
<reference evidence="1" key="1">
    <citation type="submission" date="2007-03" db="EMBL/GenBank/DDBJ databases">
        <title>Annotation of Culex pipiens quinquefasciatus.</title>
        <authorList>
            <consortium name="The Broad Institute Genome Sequencing Platform"/>
            <person name="Atkinson P.W."/>
            <person name="Hemingway J."/>
            <person name="Christensen B.M."/>
            <person name="Higgs S."/>
            <person name="Kodira C."/>
            <person name="Hannick L."/>
            <person name="Megy K."/>
            <person name="O'Leary S."/>
            <person name="Pearson M."/>
            <person name="Haas B.J."/>
            <person name="Mauceli E."/>
            <person name="Wortman J.R."/>
            <person name="Lee N.H."/>
            <person name="Guigo R."/>
            <person name="Stanke M."/>
            <person name="Alvarado L."/>
            <person name="Amedeo P."/>
            <person name="Antoine C.H."/>
            <person name="Arensburger P."/>
            <person name="Bidwell S.L."/>
            <person name="Crawford M."/>
            <person name="Camaro F."/>
            <person name="Devon K."/>
            <person name="Engels R."/>
            <person name="Hammond M."/>
            <person name="Howarth C."/>
            <person name="Koehrsen M."/>
            <person name="Lawson D."/>
            <person name="Montgomery P."/>
            <person name="Nene V."/>
            <person name="Nusbaum C."/>
            <person name="Puiu D."/>
            <person name="Romero-Severson J."/>
            <person name="Severson D.W."/>
            <person name="Shumway M."/>
            <person name="Sisk P."/>
            <person name="Stolte C."/>
            <person name="Zeng Q."/>
            <person name="Eisenstadt E."/>
            <person name="Fraser-Liggett C."/>
            <person name="Strausberg R."/>
            <person name="Galagan J."/>
            <person name="Birren B."/>
            <person name="Collins F.H."/>
        </authorList>
    </citation>
    <scope>NUCLEOTIDE SEQUENCE [LARGE SCALE GENOMIC DNA]</scope>
    <source>
        <strain evidence="1">JHB</strain>
    </source>
</reference>
<keyword evidence="3" id="KW-1185">Reference proteome</keyword>
<organism>
    <name type="scientific">Culex quinquefasciatus</name>
    <name type="common">Southern house mosquito</name>
    <name type="synonym">Culex pungens</name>
    <dbReference type="NCBI Taxonomy" id="7176"/>
    <lineage>
        <taxon>Eukaryota</taxon>
        <taxon>Metazoa</taxon>
        <taxon>Ecdysozoa</taxon>
        <taxon>Arthropoda</taxon>
        <taxon>Hexapoda</taxon>
        <taxon>Insecta</taxon>
        <taxon>Pterygota</taxon>
        <taxon>Neoptera</taxon>
        <taxon>Endopterygota</taxon>
        <taxon>Diptera</taxon>
        <taxon>Nematocera</taxon>
        <taxon>Culicoidea</taxon>
        <taxon>Culicidae</taxon>
        <taxon>Culicinae</taxon>
        <taxon>Culicini</taxon>
        <taxon>Culex</taxon>
        <taxon>Culex</taxon>
    </lineage>
</organism>
<dbReference type="InParanoid" id="B0WNN2"/>
<dbReference type="VEuPathDB" id="VectorBase:CPIJ008527"/>
<name>B0WNN2_CULQU</name>
<dbReference type="AlphaFoldDB" id="B0WNN2"/>
<protein>
    <submittedName>
        <fullName evidence="1">Glycoside hydrolase</fullName>
    </submittedName>
</protein>
<evidence type="ECO:0000313" key="1">
    <source>
        <dbReference type="EMBL" id="EDS31868.1"/>
    </source>
</evidence>
<sequence>MSAKVYRRIVETRTINETYRPMPDVVIGSSDGIISSCCFNTVALVGTLVAMTNSLLPLARTAKHNVIEE</sequence>
<dbReference type="EMBL" id="DS232013">
    <property type="protein sequence ID" value="EDS31868.1"/>
    <property type="molecule type" value="Genomic_DNA"/>
</dbReference>
<evidence type="ECO:0000313" key="3">
    <source>
        <dbReference type="Proteomes" id="UP000002320"/>
    </source>
</evidence>
<dbReference type="GO" id="GO:0016787">
    <property type="term" value="F:hydrolase activity"/>
    <property type="evidence" value="ECO:0007669"/>
    <property type="project" value="UniProtKB-KW"/>
</dbReference>
<keyword evidence="1" id="KW-0378">Hydrolase</keyword>
<accession>B0WNN2</accession>
<reference evidence="2" key="2">
    <citation type="submission" date="2020-05" db="UniProtKB">
        <authorList>
            <consortium name="EnsemblMetazoa"/>
        </authorList>
    </citation>
    <scope>IDENTIFICATION</scope>
    <source>
        <strain evidence="2">JHB</strain>
    </source>
</reference>